<feature type="transmembrane region" description="Helical" evidence="12">
    <location>
        <begin position="176"/>
        <end position="194"/>
    </location>
</feature>
<dbReference type="SUPFAM" id="SSF55604">
    <property type="entry name" value="Glucose permease domain IIB"/>
    <property type="match status" value="1"/>
</dbReference>
<keyword evidence="9 12" id="KW-1133">Transmembrane helix</keyword>
<keyword evidence="4" id="KW-0762">Sugar transport</keyword>
<dbReference type="GO" id="GO:0009401">
    <property type="term" value="P:phosphoenolpyruvate-dependent sugar phosphotransferase system"/>
    <property type="evidence" value="ECO:0007669"/>
    <property type="project" value="UniProtKB-KW"/>
</dbReference>
<dbReference type="GO" id="GO:0005886">
    <property type="term" value="C:plasma membrane"/>
    <property type="evidence" value="ECO:0007669"/>
    <property type="project" value="UniProtKB-SubCell"/>
</dbReference>
<dbReference type="InterPro" id="IPR003352">
    <property type="entry name" value="PTS_EIIC"/>
</dbReference>
<dbReference type="EMBL" id="MIKC01000042">
    <property type="protein sequence ID" value="OEG20163.1"/>
    <property type="molecule type" value="Genomic_DNA"/>
</dbReference>
<dbReference type="GO" id="GO:0008982">
    <property type="term" value="F:protein-N(PI)-phosphohistidine-sugar phosphotransferase activity"/>
    <property type="evidence" value="ECO:0007669"/>
    <property type="project" value="InterPro"/>
</dbReference>
<feature type="transmembrane region" description="Helical" evidence="12">
    <location>
        <begin position="214"/>
        <end position="233"/>
    </location>
</feature>
<dbReference type="RefSeq" id="WP_069641481.1">
    <property type="nucleotide sequence ID" value="NZ_JAFBEZ010000008.1"/>
</dbReference>
<dbReference type="InterPro" id="IPR018113">
    <property type="entry name" value="PTrfase_EIIB_Cys"/>
</dbReference>
<feature type="domain" description="PTS EIIB type-1" evidence="13">
    <location>
        <begin position="4"/>
        <end position="86"/>
    </location>
</feature>
<dbReference type="GO" id="GO:0090589">
    <property type="term" value="F:protein-phosphocysteine-trehalose phosphotransferase system transporter activity"/>
    <property type="evidence" value="ECO:0007669"/>
    <property type="project" value="TreeGrafter"/>
</dbReference>
<proteinExistence type="predicted"/>
<feature type="transmembrane region" description="Helical" evidence="12">
    <location>
        <begin position="99"/>
        <end position="124"/>
    </location>
</feature>
<comment type="caution">
    <text evidence="15">The sequence shown here is derived from an EMBL/GenBank/DDBJ whole genome shotgun (WGS) entry which is preliminary data.</text>
</comment>
<keyword evidence="8" id="KW-0418">Kinase</keyword>
<dbReference type="OrthoDB" id="9769191at2"/>
<evidence type="ECO:0000256" key="4">
    <source>
        <dbReference type="ARBA" id="ARBA00022597"/>
    </source>
</evidence>
<dbReference type="InterPro" id="IPR036878">
    <property type="entry name" value="Glu_permease_IIB"/>
</dbReference>
<feature type="transmembrane region" description="Helical" evidence="12">
    <location>
        <begin position="358"/>
        <end position="377"/>
    </location>
</feature>
<evidence type="ECO:0000256" key="8">
    <source>
        <dbReference type="ARBA" id="ARBA00022777"/>
    </source>
</evidence>
<organism evidence="15 16">
    <name type="scientific">Enterococcus ureilyticus</name>
    <dbReference type="NCBI Taxonomy" id="1131292"/>
    <lineage>
        <taxon>Bacteria</taxon>
        <taxon>Bacillati</taxon>
        <taxon>Bacillota</taxon>
        <taxon>Bacilli</taxon>
        <taxon>Lactobacillales</taxon>
        <taxon>Enterococcaceae</taxon>
        <taxon>Enterococcus</taxon>
    </lineage>
</organism>
<dbReference type="STRING" id="1131292.BCR24_09585"/>
<dbReference type="InterPro" id="IPR050558">
    <property type="entry name" value="PTS_Sugar-Specific_Components"/>
</dbReference>
<evidence type="ECO:0000256" key="5">
    <source>
        <dbReference type="ARBA" id="ARBA00022679"/>
    </source>
</evidence>
<protein>
    <submittedName>
        <fullName evidence="15">PTS beta-glucoside transporter subunit IIABC</fullName>
    </submittedName>
</protein>
<keyword evidence="5" id="KW-0808">Transferase</keyword>
<dbReference type="Gene3D" id="3.30.1360.60">
    <property type="entry name" value="Glucose permease domain IIB"/>
    <property type="match status" value="1"/>
</dbReference>
<accession>A0A1E5H5G9</accession>
<dbReference type="AlphaFoldDB" id="A0A1E5H5G9"/>
<feature type="active site" description="Phosphocysteine intermediate; for EIIB activity" evidence="11">
    <location>
        <position position="26"/>
    </location>
</feature>
<feature type="transmembrane region" description="Helical" evidence="12">
    <location>
        <begin position="384"/>
        <end position="401"/>
    </location>
</feature>
<feature type="transmembrane region" description="Helical" evidence="12">
    <location>
        <begin position="288"/>
        <end position="310"/>
    </location>
</feature>
<dbReference type="Proteomes" id="UP000094469">
    <property type="component" value="Unassembled WGS sequence"/>
</dbReference>
<dbReference type="PROSITE" id="PS51103">
    <property type="entry name" value="PTS_EIIC_TYPE_1"/>
    <property type="match status" value="1"/>
</dbReference>
<evidence type="ECO:0000256" key="11">
    <source>
        <dbReference type="PROSITE-ProRule" id="PRU00421"/>
    </source>
</evidence>
<name>A0A1E5H5G9_9ENTE</name>
<dbReference type="FunFam" id="3.30.1360.60:FF:000001">
    <property type="entry name" value="PTS system glucose-specific IIBC component PtsG"/>
    <property type="match status" value="1"/>
</dbReference>
<sequence>MDFKLAAKEILENVGGPENLANMTHCATRLRLTLKDPSKANDEAVKQIDGVVNVVNKAGQYQILIGTEVPKLYDEFEALVTGEDGNSQVKDSGEHSGSIISNIFSAISAIFAPLLPALAGSGILRGLLILAVQTGILSENSGTYSILNVASMSVFYFLPVLLAFTSARRFGVSPYLSALIGAALLNPEFIALMGDTGNGTTTSFLKIPVVLMNYNSTVVPIILSIWAFSYLYKFLDRKVPETLKLVVVPLISLAVMIPLTIIVIGPIGVYSGEAVAQVVNWLIERSSILTGILIGGGWSVLVSLGIHWAVNPIMINNVSTYGFDYIVPFTFACNFAVIGTTIGVYFKARNNKLRSFALTGLVTVALSAIIEPTLFGLLVKNKKLFLAQIIGGAVGGAYLGLTKVVTNAFVFGSVTTFPAFVTDNASNFIQAMIGLAISLVTSAVLGYMFTEREEMLS</sequence>
<dbReference type="PANTHER" id="PTHR30175">
    <property type="entry name" value="PHOSPHOTRANSFERASE SYSTEM TRANSPORT PROTEIN"/>
    <property type="match status" value="1"/>
</dbReference>
<evidence type="ECO:0000256" key="9">
    <source>
        <dbReference type="ARBA" id="ARBA00022989"/>
    </source>
</evidence>
<keyword evidence="2" id="KW-0813">Transport</keyword>
<evidence type="ECO:0000259" key="14">
    <source>
        <dbReference type="PROSITE" id="PS51103"/>
    </source>
</evidence>
<evidence type="ECO:0000256" key="7">
    <source>
        <dbReference type="ARBA" id="ARBA00022692"/>
    </source>
</evidence>
<evidence type="ECO:0000259" key="13">
    <source>
        <dbReference type="PROSITE" id="PS51098"/>
    </source>
</evidence>
<dbReference type="InterPro" id="IPR001996">
    <property type="entry name" value="PTS_IIB_1"/>
</dbReference>
<evidence type="ECO:0000256" key="10">
    <source>
        <dbReference type="ARBA" id="ARBA00023136"/>
    </source>
</evidence>
<evidence type="ECO:0000256" key="6">
    <source>
        <dbReference type="ARBA" id="ARBA00022683"/>
    </source>
</evidence>
<dbReference type="PROSITE" id="PS51098">
    <property type="entry name" value="PTS_EIIB_TYPE_1"/>
    <property type="match status" value="1"/>
</dbReference>
<keyword evidence="7 12" id="KW-0812">Transmembrane</keyword>
<reference evidence="16" key="1">
    <citation type="submission" date="2016-09" db="EMBL/GenBank/DDBJ databases">
        <authorList>
            <person name="Gulvik C.A."/>
        </authorList>
    </citation>
    <scope>NUCLEOTIDE SEQUENCE [LARGE SCALE GENOMIC DNA]</scope>
    <source>
        <strain evidence="16">LMG 26676</strain>
    </source>
</reference>
<dbReference type="PROSITE" id="PS01035">
    <property type="entry name" value="PTS_EIIB_TYPE_1_CYS"/>
    <property type="match status" value="1"/>
</dbReference>
<keyword evidence="10 12" id="KW-0472">Membrane</keyword>
<feature type="transmembrane region" description="Helical" evidence="12">
    <location>
        <begin position="428"/>
        <end position="449"/>
    </location>
</feature>
<dbReference type="GO" id="GO:0015771">
    <property type="term" value="P:trehalose transport"/>
    <property type="evidence" value="ECO:0007669"/>
    <property type="project" value="TreeGrafter"/>
</dbReference>
<dbReference type="Pfam" id="PF02378">
    <property type="entry name" value="PTS_EIIC"/>
    <property type="match status" value="1"/>
</dbReference>
<evidence type="ECO:0000313" key="16">
    <source>
        <dbReference type="Proteomes" id="UP000094469"/>
    </source>
</evidence>
<dbReference type="PANTHER" id="PTHR30175:SF1">
    <property type="entry name" value="PTS SYSTEM ARBUTIN-, CELLOBIOSE-, AND SALICIN-SPECIFIC EIIBC COMPONENT-RELATED"/>
    <property type="match status" value="1"/>
</dbReference>
<feature type="transmembrane region" description="Helical" evidence="12">
    <location>
        <begin position="322"/>
        <end position="346"/>
    </location>
</feature>
<dbReference type="InterPro" id="IPR013013">
    <property type="entry name" value="PTS_EIIC_1"/>
</dbReference>
<feature type="domain" description="PTS EIIC type-1" evidence="14">
    <location>
        <begin position="105"/>
        <end position="457"/>
    </location>
</feature>
<feature type="transmembrane region" description="Helical" evidence="12">
    <location>
        <begin position="144"/>
        <end position="164"/>
    </location>
</feature>
<dbReference type="GO" id="GO:0016301">
    <property type="term" value="F:kinase activity"/>
    <property type="evidence" value="ECO:0007669"/>
    <property type="project" value="UniProtKB-KW"/>
</dbReference>
<evidence type="ECO:0000256" key="3">
    <source>
        <dbReference type="ARBA" id="ARBA00022475"/>
    </source>
</evidence>
<feature type="transmembrane region" description="Helical" evidence="12">
    <location>
        <begin position="245"/>
        <end position="268"/>
    </location>
</feature>
<gene>
    <name evidence="15" type="ORF">BCR24_09585</name>
</gene>
<dbReference type="Pfam" id="PF00367">
    <property type="entry name" value="PTS_EIIB"/>
    <property type="match status" value="1"/>
</dbReference>
<keyword evidence="16" id="KW-1185">Reference proteome</keyword>
<comment type="subcellular location">
    <subcellularLocation>
        <location evidence="1">Cell membrane</location>
        <topology evidence="1">Multi-pass membrane protein</topology>
    </subcellularLocation>
</comment>
<evidence type="ECO:0000256" key="2">
    <source>
        <dbReference type="ARBA" id="ARBA00022448"/>
    </source>
</evidence>
<evidence type="ECO:0000313" key="15">
    <source>
        <dbReference type="EMBL" id="OEG20163.1"/>
    </source>
</evidence>
<dbReference type="CDD" id="cd00212">
    <property type="entry name" value="PTS_IIB_glc"/>
    <property type="match status" value="1"/>
</dbReference>
<evidence type="ECO:0000256" key="1">
    <source>
        <dbReference type="ARBA" id="ARBA00004651"/>
    </source>
</evidence>
<evidence type="ECO:0000256" key="12">
    <source>
        <dbReference type="SAM" id="Phobius"/>
    </source>
</evidence>
<keyword evidence="6" id="KW-0598">Phosphotransferase system</keyword>
<keyword evidence="3" id="KW-1003">Cell membrane</keyword>